<feature type="domain" description="GIY-YIG" evidence="7">
    <location>
        <begin position="9"/>
        <end position="87"/>
    </location>
</feature>
<dbReference type="Gene3D" id="3.40.1440.10">
    <property type="entry name" value="GIY-YIG endonuclease"/>
    <property type="match status" value="1"/>
</dbReference>
<evidence type="ECO:0000259" key="7">
    <source>
        <dbReference type="PROSITE" id="PS50164"/>
    </source>
</evidence>
<dbReference type="FunFam" id="3.40.1440.10:FF:000001">
    <property type="entry name" value="UvrABC system protein C"/>
    <property type="match status" value="1"/>
</dbReference>
<dbReference type="InterPro" id="IPR000305">
    <property type="entry name" value="GIY-YIG_endonuc"/>
</dbReference>
<dbReference type="PROSITE" id="PS50151">
    <property type="entry name" value="UVR"/>
    <property type="match status" value="1"/>
</dbReference>
<proteinExistence type="predicted"/>
<dbReference type="GO" id="GO:0009381">
    <property type="term" value="F:excinuclease ABC activity"/>
    <property type="evidence" value="ECO:0007669"/>
    <property type="project" value="InterPro"/>
</dbReference>
<reference evidence="10" key="1">
    <citation type="journal article" date="2015" name="MBio">
        <title>Genome-Resolved Metagenomic Analysis Reveals Roles for Candidate Phyla and Other Microbial Community Members in Biogeochemical Transformations in Oil Reservoirs.</title>
        <authorList>
            <person name="Hu P."/>
            <person name="Tom L."/>
            <person name="Singh A."/>
            <person name="Thomas B.C."/>
            <person name="Baker B.J."/>
            <person name="Piceno Y.M."/>
            <person name="Andersen G.L."/>
            <person name="Banfield J.F."/>
        </authorList>
    </citation>
    <scope>NUCLEOTIDE SEQUENCE [LARGE SCALE GENOMIC DNA]</scope>
</reference>
<evidence type="ECO:0000259" key="6">
    <source>
        <dbReference type="PROSITE" id="PS50151"/>
    </source>
</evidence>
<dbReference type="InterPro" id="IPR001162">
    <property type="entry name" value="UvrC_RNase_H_dom"/>
</dbReference>
<dbReference type="PROSITE" id="PS50164">
    <property type="entry name" value="GIY_YIG"/>
    <property type="match status" value="1"/>
</dbReference>
<dbReference type="InterPro" id="IPR050066">
    <property type="entry name" value="UvrABC_protein_C"/>
</dbReference>
<dbReference type="NCBIfam" id="TIGR00194">
    <property type="entry name" value="uvrC"/>
    <property type="match status" value="1"/>
</dbReference>
<dbReference type="SMART" id="SM00465">
    <property type="entry name" value="GIYc"/>
    <property type="match status" value="1"/>
</dbReference>
<dbReference type="CDD" id="cd10434">
    <property type="entry name" value="GIY-YIG_UvrC_Cho"/>
    <property type="match status" value="1"/>
</dbReference>
<evidence type="ECO:0000256" key="4">
    <source>
        <dbReference type="ARBA" id="ARBA00022881"/>
    </source>
</evidence>
<dbReference type="AlphaFoldDB" id="A0A117M6Q5"/>
<dbReference type="InterPro" id="IPR036876">
    <property type="entry name" value="UVR_dom_sf"/>
</dbReference>
<evidence type="ECO:0000313" key="9">
    <source>
        <dbReference type="EMBL" id="KUK87382.1"/>
    </source>
</evidence>
<keyword evidence="3" id="KW-0228">DNA excision</keyword>
<evidence type="ECO:0000256" key="1">
    <source>
        <dbReference type="ARBA" id="ARBA00022490"/>
    </source>
</evidence>
<name>A0A117M6Q5_UNCT6</name>
<evidence type="ECO:0000313" key="10">
    <source>
        <dbReference type="Proteomes" id="UP000053467"/>
    </source>
</evidence>
<keyword evidence="2" id="KW-0227">DNA damage</keyword>
<dbReference type="PANTHER" id="PTHR30562:SF1">
    <property type="entry name" value="UVRABC SYSTEM PROTEIN C"/>
    <property type="match status" value="1"/>
</dbReference>
<protein>
    <submittedName>
        <fullName evidence="9">UvrABC system protein C</fullName>
    </submittedName>
</protein>
<dbReference type="Proteomes" id="UP000053467">
    <property type="component" value="Unassembled WGS sequence"/>
</dbReference>
<feature type="domain" description="UVR" evidence="6">
    <location>
        <begin position="191"/>
        <end position="226"/>
    </location>
</feature>
<dbReference type="PATRIC" id="fig|1635277.3.peg.1872"/>
<keyword evidence="1" id="KW-0963">Cytoplasm</keyword>
<keyword evidence="5" id="KW-0234">DNA repair</keyword>
<dbReference type="Pfam" id="PF08459">
    <property type="entry name" value="UvrC_RNaseH_dom"/>
    <property type="match status" value="1"/>
</dbReference>
<accession>A0A117M6Q5</accession>
<dbReference type="SUPFAM" id="SSF82771">
    <property type="entry name" value="GIY-YIG endonuclease"/>
    <property type="match status" value="1"/>
</dbReference>
<dbReference type="Gene3D" id="3.30.420.340">
    <property type="entry name" value="UvrC, RNAse H endonuclease domain"/>
    <property type="match status" value="1"/>
</dbReference>
<dbReference type="InterPro" id="IPR038476">
    <property type="entry name" value="UvrC_RNase_H_dom_sf"/>
</dbReference>
<dbReference type="EMBL" id="LGGX01000005">
    <property type="protein sequence ID" value="KUK87382.1"/>
    <property type="molecule type" value="Genomic_DNA"/>
</dbReference>
<evidence type="ECO:0000256" key="3">
    <source>
        <dbReference type="ARBA" id="ARBA00022769"/>
    </source>
</evidence>
<sequence>MIDYKNLPDEPGVYIFKDKFGRVIYIGKASSIKKRVKQYFFEQDKRIQIPFILQETDRVDYLLTKDQKNALFLEFKLISRFKPKYNVKLKDSTTYPYIKISKEKYPTLSLTYKVDEGTFFGPFSKVSYVKNVIETLNKIFSLKGCKSKNPKKLCIEYQMGNCGGVCQIEEEKRVYEEKIKKVKEILNGGTKRLIDFLKGYMDELSEKEDFENAAFIRDSIDFIKREIKKGKKLTFRYQNRDLISFSFEKKSGAFSVLKIRENYISDIITKRFSFNEKMPKDEVCKETVLDYYTLTSDFNFSTLVLDFNFSDETFLEFFKDKNIKVVNIEKSLIDREPYRIAKENSDNQLYKDIKKEYVPSTVIDLKKSLNLKELPKNIIGVDISHLSGGWNSGAVVFFEYGKPKKSFYRYYNLDEIGNDDYLSIREIFKRYLEKYDVDLAIIDGGPGQIGVAKFVLDELNKSIELVSVAKRTNTIFFPDGKSVQLDLRSPSFFLIKKIIGEAHRFANKLRKIKMKKVGAKKDGKRNNS</sequence>
<dbReference type="InterPro" id="IPR047296">
    <property type="entry name" value="GIY-YIG_UvrC_Cho"/>
</dbReference>
<dbReference type="InterPro" id="IPR035901">
    <property type="entry name" value="GIY-YIG_endonuc_sf"/>
</dbReference>
<dbReference type="SUPFAM" id="SSF46600">
    <property type="entry name" value="C-terminal UvrC-binding domain of UvrB"/>
    <property type="match status" value="1"/>
</dbReference>
<evidence type="ECO:0000256" key="5">
    <source>
        <dbReference type="ARBA" id="ARBA00023204"/>
    </source>
</evidence>
<comment type="caution">
    <text evidence="9">The sequence shown here is derived from an EMBL/GenBank/DDBJ whole genome shotgun (WGS) entry which is preliminary data.</text>
</comment>
<dbReference type="Pfam" id="PF02151">
    <property type="entry name" value="UVR"/>
    <property type="match status" value="1"/>
</dbReference>
<dbReference type="PANTHER" id="PTHR30562">
    <property type="entry name" value="UVRC/OXIDOREDUCTASE"/>
    <property type="match status" value="1"/>
</dbReference>
<dbReference type="GO" id="GO:0006289">
    <property type="term" value="P:nucleotide-excision repair"/>
    <property type="evidence" value="ECO:0007669"/>
    <property type="project" value="InterPro"/>
</dbReference>
<evidence type="ECO:0000259" key="8">
    <source>
        <dbReference type="PROSITE" id="PS50165"/>
    </source>
</evidence>
<organism evidence="9 10">
    <name type="scientific">candidate division TA06 bacterium 34_109</name>
    <dbReference type="NCBI Taxonomy" id="1635277"/>
    <lineage>
        <taxon>Bacteria</taxon>
        <taxon>Bacteria division TA06</taxon>
    </lineage>
</organism>
<evidence type="ECO:0000256" key="2">
    <source>
        <dbReference type="ARBA" id="ARBA00022763"/>
    </source>
</evidence>
<dbReference type="GO" id="GO:0009380">
    <property type="term" value="C:excinuclease repair complex"/>
    <property type="evidence" value="ECO:0007669"/>
    <property type="project" value="InterPro"/>
</dbReference>
<dbReference type="InterPro" id="IPR004791">
    <property type="entry name" value="UvrC"/>
</dbReference>
<feature type="domain" description="UvrC family homology region profile" evidence="8">
    <location>
        <begin position="364"/>
        <end position="456"/>
    </location>
</feature>
<keyword evidence="4" id="KW-0267">Excision nuclease</keyword>
<dbReference type="Pfam" id="PF01541">
    <property type="entry name" value="GIY-YIG"/>
    <property type="match status" value="1"/>
</dbReference>
<gene>
    <name evidence="9" type="ORF">XE03_0780</name>
</gene>
<dbReference type="InterPro" id="IPR001943">
    <property type="entry name" value="UVR_dom"/>
</dbReference>
<dbReference type="PROSITE" id="PS50165">
    <property type="entry name" value="UVRC"/>
    <property type="match status" value="1"/>
</dbReference>